<dbReference type="STRING" id="1580092.NADRNF5_0258"/>
<dbReference type="InterPro" id="IPR050595">
    <property type="entry name" value="Bact_response_regulator"/>
</dbReference>
<evidence type="ECO:0000259" key="2">
    <source>
        <dbReference type="PROSITE" id="PS50110"/>
    </source>
</evidence>
<dbReference type="GeneID" id="24819507"/>
<proteinExistence type="predicted"/>
<dbReference type="SUPFAM" id="SSF52172">
    <property type="entry name" value="CheY-like"/>
    <property type="match status" value="1"/>
</dbReference>
<dbReference type="OrthoDB" id="2830at2157"/>
<dbReference type="HOGENOM" id="CLU_000445_69_15_2"/>
<dbReference type="PANTHER" id="PTHR44591">
    <property type="entry name" value="STRESS RESPONSE REGULATOR PROTEIN 1"/>
    <property type="match status" value="1"/>
</dbReference>
<reference evidence="4" key="1">
    <citation type="submission" date="2015-03" db="EMBL/GenBank/DDBJ databases">
        <title>Characterization of two novel Thaumarchaeota isolated from the Northern Adriatic Sea.</title>
        <authorList>
            <person name="Bayer B."/>
            <person name="Vojvoda J."/>
            <person name="Offre P."/>
            <person name="Srivastava A."/>
            <person name="Elisabeth N."/>
            <person name="Garcia J.A.L."/>
            <person name="Schleper C."/>
            <person name="Herndl G.J."/>
        </authorList>
    </citation>
    <scope>NUCLEOTIDE SEQUENCE [LARGE SCALE GENOMIC DNA]</scope>
    <source>
        <strain evidence="4">NF5</strain>
    </source>
</reference>
<evidence type="ECO:0000313" key="3">
    <source>
        <dbReference type="EMBL" id="AJW69957.1"/>
    </source>
</evidence>
<dbReference type="InterPro" id="IPR001789">
    <property type="entry name" value="Sig_transdc_resp-reg_receiver"/>
</dbReference>
<name>A0A0D5C0M6_9ARCH</name>
<reference evidence="3 4" key="2">
    <citation type="journal article" date="2016" name="ISME J.">
        <title>Physiological and genomic characterization of two novel marine thaumarchaeal strains indicates niche differentiation.</title>
        <authorList>
            <person name="Bayer B."/>
            <person name="Vojvoda J."/>
            <person name="Offre P."/>
            <person name="Alves R.J."/>
            <person name="Elisabeth N.H."/>
            <person name="Garcia J.A."/>
            <person name="Volland J.M."/>
            <person name="Srivastava A."/>
            <person name="Schleper C."/>
            <person name="Herndl G.J."/>
        </authorList>
    </citation>
    <scope>NUCLEOTIDE SEQUENCE [LARGE SCALE GENOMIC DNA]</scope>
    <source>
        <strain evidence="3 4">NF5</strain>
    </source>
</reference>
<gene>
    <name evidence="3" type="ORF">NADRNF5_0258</name>
</gene>
<dbReference type="SMART" id="SM00448">
    <property type="entry name" value="REC"/>
    <property type="match status" value="1"/>
</dbReference>
<keyword evidence="1" id="KW-0597">Phosphoprotein</keyword>
<dbReference type="Proteomes" id="UP000032408">
    <property type="component" value="Chromosome"/>
</dbReference>
<dbReference type="EMBL" id="CP011070">
    <property type="protein sequence ID" value="AJW69957.1"/>
    <property type="molecule type" value="Genomic_DNA"/>
</dbReference>
<dbReference type="PROSITE" id="PS50110">
    <property type="entry name" value="RESPONSE_REGULATORY"/>
    <property type="match status" value="1"/>
</dbReference>
<dbReference type="RefSeq" id="WP_048114863.1">
    <property type="nucleotide sequence ID" value="NZ_CP011070.1"/>
</dbReference>
<feature type="domain" description="Response regulatory" evidence="2">
    <location>
        <begin position="3"/>
        <end position="115"/>
    </location>
</feature>
<dbReference type="KEGG" id="nin:NADRNF5_0258"/>
<dbReference type="Pfam" id="PF00072">
    <property type="entry name" value="Response_reg"/>
    <property type="match status" value="1"/>
</dbReference>
<protein>
    <submittedName>
        <fullName evidence="3">Response regulator receiver protein</fullName>
    </submittedName>
</protein>
<dbReference type="PANTHER" id="PTHR44591:SF3">
    <property type="entry name" value="RESPONSE REGULATORY DOMAIN-CONTAINING PROTEIN"/>
    <property type="match status" value="1"/>
</dbReference>
<evidence type="ECO:0000256" key="1">
    <source>
        <dbReference type="ARBA" id="ARBA00022553"/>
    </source>
</evidence>
<accession>A0A0D5C0M6</accession>
<keyword evidence="4" id="KW-1185">Reference proteome</keyword>
<organism evidence="3 4">
    <name type="scientific">Nitrosopumilus adriaticus</name>
    <dbReference type="NCBI Taxonomy" id="1580092"/>
    <lineage>
        <taxon>Archaea</taxon>
        <taxon>Nitrososphaerota</taxon>
        <taxon>Nitrososphaeria</taxon>
        <taxon>Nitrosopumilales</taxon>
        <taxon>Nitrosopumilaceae</taxon>
        <taxon>Nitrosopumilus</taxon>
    </lineage>
</organism>
<dbReference type="InterPro" id="IPR011006">
    <property type="entry name" value="CheY-like_superfamily"/>
</dbReference>
<dbReference type="Gene3D" id="3.40.50.2300">
    <property type="match status" value="1"/>
</dbReference>
<dbReference type="AlphaFoldDB" id="A0A0D5C0M6"/>
<sequence length="115" mass="12878">MTTVVIVDDEVALTELFSDLFELENIDVVAVGYDGKQAVELCSKHTPDYLLLDLSMPEFDGFYALEKLQNSTTKIIVTTGLVEENILNQLNQFPILSIQNKPVNFDEVLKVMAPI</sequence>
<dbReference type="GO" id="GO:0000160">
    <property type="term" value="P:phosphorelay signal transduction system"/>
    <property type="evidence" value="ECO:0007669"/>
    <property type="project" value="InterPro"/>
</dbReference>
<evidence type="ECO:0000313" key="4">
    <source>
        <dbReference type="Proteomes" id="UP000032408"/>
    </source>
</evidence>